<dbReference type="InterPro" id="IPR006102">
    <property type="entry name" value="Ig-like_GH2"/>
</dbReference>
<dbReference type="InterPro" id="IPR023232">
    <property type="entry name" value="Glyco_hydro_2_AS"/>
</dbReference>
<sequence>MKQQIERGVAPSLAWLSDPGVFAVGRMPAYSDHRYYESMLEAEQLGEMPLRRSLNGSWKFSYARNAKERQADFYKTEESCRGWDDIEVPGHIQLQGYGRPQYVNTMYPWDGQEFLRPPMISEDHNSVGSYVKFFNVPAGWQQRPLYISFQGVESAFYVWLNGEFVGYSEDSFTPSDFDLTPYLTEGENKLAVEVYQRSTGSWLEDQDFWRFSGIFRDVYLYTVPDVHVQDLHVQTDLDETYELGTLRVTMQLRGKPASKVALELKDAAGNSVVRGETHASGETASMALAAGKIKRWSAEEPNLYTLYVSVYDASGDLVEVVPQKIGFRKFEMIDKVMHLNGKRIVFKGVNRHEFNSHRGRCITKEDMLWDIKTLKQANINAVRTSHYPNQTLWYELCDEYGVYVIDEMNLETHGSWQKMGAVEPSWNIPGSRPEWQDIVLDRAISMIERDKNHPSILIWSCGNESYAGEVIRNVANLFRERDPSRLVHYEGVFHNREYDDASDMESRMYAKPADIEHYLQNDPSKPYISCEYMHAMGNSVGGLHKYTELEQKYPMYQGGFIWDFMDQVIVKHDRYGKPFMAYGGDFDDRSTDYNFSGNGIVYANRTWSPKMQEVKFLYQNVKLTPDRYGVTIRNENMFVGLDAYDVIYCLNYEGRNIYSGAVCTQVGPGEERYVKLELPEEGLPIGEYALDVSLVLKKDSLWAEAGYEMAFGQFVFRVENALAVDAPGNTSASAAERLQPGSDVSPDMAANDFRVVEGDVNIGVHGRDFSVMFSKQAGTLISVKYAGREMISSPPAPLFWRAMTDNDKGAGLPFDSALWYAASLTRRTLSCELMEESDRATVTYVYKLSVSEGVRVRVSYTVFTDGSIHVKSAYQGEPGLPKLPIFALTFKVPADYDNLAWYANGPEENYIDRAFGARLCRFRSRAADHVSAYLVPQESGNRTGVREVSITSDQGHGITIEAPSAAPVEANISPYTAFELENATHHYELPNVHHTVVTVAGRQMGVGGDDSWGAPVHEEYQIDPSMDMSFEFTISKSLFMK</sequence>
<dbReference type="AlphaFoldDB" id="A0A385TK87"/>
<comment type="catalytic activity">
    <reaction evidence="1 8">
        <text>Hydrolysis of terminal non-reducing beta-D-galactose residues in beta-D-galactosides.</text>
        <dbReference type="EC" id="3.2.1.23"/>
    </reaction>
</comment>
<comment type="similarity">
    <text evidence="2 8">Belongs to the glycosyl hydrolase 2 family.</text>
</comment>
<dbReference type="SUPFAM" id="SSF74650">
    <property type="entry name" value="Galactose mutarotase-like"/>
    <property type="match status" value="1"/>
</dbReference>
<dbReference type="GO" id="GO:0004565">
    <property type="term" value="F:beta-galactosidase activity"/>
    <property type="evidence" value="ECO:0007669"/>
    <property type="project" value="UniProtKB-EC"/>
</dbReference>
<dbReference type="InterPro" id="IPR006101">
    <property type="entry name" value="Glyco_hydro_2"/>
</dbReference>
<keyword evidence="11" id="KW-1185">Reference proteome</keyword>
<dbReference type="InterPro" id="IPR006103">
    <property type="entry name" value="Glyco_hydro_2_cat"/>
</dbReference>
<dbReference type="InterPro" id="IPR023230">
    <property type="entry name" value="Glyco_hydro_2_CS"/>
</dbReference>
<dbReference type="SUPFAM" id="SSF51445">
    <property type="entry name" value="(Trans)glycosidases"/>
    <property type="match status" value="1"/>
</dbReference>
<evidence type="ECO:0000256" key="4">
    <source>
        <dbReference type="ARBA" id="ARBA00013303"/>
    </source>
</evidence>
<dbReference type="PRINTS" id="PR00132">
    <property type="entry name" value="GLHYDRLASE2"/>
</dbReference>
<dbReference type="PROSITE" id="PS00608">
    <property type="entry name" value="GLYCOSYL_HYDROL_F2_2"/>
    <property type="match status" value="1"/>
</dbReference>
<dbReference type="SUPFAM" id="SSF49785">
    <property type="entry name" value="Galactose-binding domain-like"/>
    <property type="match status" value="1"/>
</dbReference>
<dbReference type="InterPro" id="IPR032312">
    <property type="entry name" value="LacZ_4"/>
</dbReference>
<evidence type="ECO:0000256" key="8">
    <source>
        <dbReference type="RuleBase" id="RU361154"/>
    </source>
</evidence>
<evidence type="ECO:0000256" key="2">
    <source>
        <dbReference type="ARBA" id="ARBA00007401"/>
    </source>
</evidence>
<organism evidence="10 11">
    <name type="scientific">Paenibacillus lautus</name>
    <name type="common">Bacillus lautus</name>
    <dbReference type="NCBI Taxonomy" id="1401"/>
    <lineage>
        <taxon>Bacteria</taxon>
        <taxon>Bacillati</taxon>
        <taxon>Bacillota</taxon>
        <taxon>Bacilli</taxon>
        <taxon>Bacillales</taxon>
        <taxon>Paenibacillaceae</taxon>
        <taxon>Paenibacillus</taxon>
    </lineage>
</organism>
<dbReference type="GO" id="GO:0030246">
    <property type="term" value="F:carbohydrate binding"/>
    <property type="evidence" value="ECO:0007669"/>
    <property type="project" value="InterPro"/>
</dbReference>
<dbReference type="SUPFAM" id="SSF49303">
    <property type="entry name" value="beta-Galactosidase/glucuronidase domain"/>
    <property type="match status" value="2"/>
</dbReference>
<dbReference type="InterPro" id="IPR014718">
    <property type="entry name" value="GH-type_carb-bd"/>
</dbReference>
<evidence type="ECO:0000256" key="1">
    <source>
        <dbReference type="ARBA" id="ARBA00001412"/>
    </source>
</evidence>
<dbReference type="SMART" id="SM01038">
    <property type="entry name" value="Bgal_small_N"/>
    <property type="match status" value="1"/>
</dbReference>
<dbReference type="InterPro" id="IPR050347">
    <property type="entry name" value="Bact_Beta-galactosidase"/>
</dbReference>
<dbReference type="InterPro" id="IPR006104">
    <property type="entry name" value="Glyco_hydro_2_N"/>
</dbReference>
<name>A0A385TK87_PAELA</name>
<dbReference type="InterPro" id="IPR011013">
    <property type="entry name" value="Gal_mutarotase_sf_dom"/>
</dbReference>
<evidence type="ECO:0000259" key="9">
    <source>
        <dbReference type="SMART" id="SM01038"/>
    </source>
</evidence>
<dbReference type="PANTHER" id="PTHR46323">
    <property type="entry name" value="BETA-GALACTOSIDASE"/>
    <property type="match status" value="1"/>
</dbReference>
<accession>A0A385TK87</accession>
<dbReference type="Pfam" id="PF00703">
    <property type="entry name" value="Glyco_hydro_2"/>
    <property type="match status" value="1"/>
</dbReference>
<gene>
    <name evidence="10" type="ORF">D5F53_06045</name>
</gene>
<dbReference type="InterPro" id="IPR008979">
    <property type="entry name" value="Galactose-bd-like_sf"/>
</dbReference>
<dbReference type="PANTHER" id="PTHR46323:SF2">
    <property type="entry name" value="BETA-GALACTOSIDASE"/>
    <property type="match status" value="1"/>
</dbReference>
<evidence type="ECO:0000256" key="5">
    <source>
        <dbReference type="ARBA" id="ARBA00022801"/>
    </source>
</evidence>
<dbReference type="GO" id="GO:0009341">
    <property type="term" value="C:beta-galactosidase complex"/>
    <property type="evidence" value="ECO:0007669"/>
    <property type="project" value="InterPro"/>
</dbReference>
<dbReference type="EMBL" id="CP032412">
    <property type="protein sequence ID" value="AYB42867.1"/>
    <property type="molecule type" value="Genomic_DNA"/>
</dbReference>
<dbReference type="Pfam" id="PF02836">
    <property type="entry name" value="Glyco_hydro_2_C"/>
    <property type="match status" value="1"/>
</dbReference>
<dbReference type="KEGG" id="plw:D5F53_06045"/>
<keyword evidence="5 8" id="KW-0378">Hydrolase</keyword>
<dbReference type="Pfam" id="PF16353">
    <property type="entry name" value="LacZ_4"/>
    <property type="match status" value="1"/>
</dbReference>
<evidence type="ECO:0000256" key="3">
    <source>
        <dbReference type="ARBA" id="ARBA00012756"/>
    </source>
</evidence>
<dbReference type="InterPro" id="IPR013783">
    <property type="entry name" value="Ig-like_fold"/>
</dbReference>
<dbReference type="Gene3D" id="2.70.98.10">
    <property type="match status" value="1"/>
</dbReference>
<dbReference type="Pfam" id="PF02929">
    <property type="entry name" value="Bgal_small_N"/>
    <property type="match status" value="1"/>
</dbReference>
<protein>
    <recommendedName>
        <fullName evidence="4 8">Beta-galactosidase</fullName>
        <ecNumber evidence="3 8">3.2.1.23</ecNumber>
    </recommendedName>
    <alternativeName>
        <fullName evidence="7 8">Lactase</fullName>
    </alternativeName>
</protein>
<dbReference type="RefSeq" id="WP_119846927.1">
    <property type="nucleotide sequence ID" value="NZ_CP032412.1"/>
</dbReference>
<dbReference type="GO" id="GO:0005990">
    <property type="term" value="P:lactose catabolic process"/>
    <property type="evidence" value="ECO:0007669"/>
    <property type="project" value="TreeGrafter"/>
</dbReference>
<feature type="domain" description="Beta galactosidase small chain/" evidence="9">
    <location>
        <begin position="763"/>
        <end position="1035"/>
    </location>
</feature>
<evidence type="ECO:0000313" key="10">
    <source>
        <dbReference type="EMBL" id="AYB42867.1"/>
    </source>
</evidence>
<dbReference type="InterPro" id="IPR036156">
    <property type="entry name" value="Beta-gal/glucu_dom_sf"/>
</dbReference>
<dbReference type="InterPro" id="IPR004199">
    <property type="entry name" value="B-gal_small/dom_5"/>
</dbReference>
<keyword evidence="6 8" id="KW-0326">Glycosidase</keyword>
<dbReference type="Gene3D" id="3.20.20.80">
    <property type="entry name" value="Glycosidases"/>
    <property type="match status" value="1"/>
</dbReference>
<proteinExistence type="inferred from homology"/>
<dbReference type="InterPro" id="IPR017853">
    <property type="entry name" value="GH"/>
</dbReference>
<dbReference type="Pfam" id="PF02837">
    <property type="entry name" value="Glyco_hydro_2_N"/>
    <property type="match status" value="1"/>
</dbReference>
<evidence type="ECO:0000256" key="7">
    <source>
        <dbReference type="ARBA" id="ARBA00032230"/>
    </source>
</evidence>
<dbReference type="EC" id="3.2.1.23" evidence="3 8"/>
<evidence type="ECO:0000313" key="11">
    <source>
        <dbReference type="Proteomes" id="UP000266552"/>
    </source>
</evidence>
<dbReference type="Gene3D" id="2.60.120.260">
    <property type="entry name" value="Galactose-binding domain-like"/>
    <property type="match status" value="1"/>
</dbReference>
<dbReference type="Proteomes" id="UP000266552">
    <property type="component" value="Chromosome"/>
</dbReference>
<reference evidence="10 11" key="1">
    <citation type="submission" date="2018-09" db="EMBL/GenBank/DDBJ databases">
        <title>Genome Sequence of Paenibacillus lautus Strain E7593-69, Azo Dye-Degrading Bacteria, Isolated from Commercial Tattoo Inks.</title>
        <authorList>
            <person name="Nho S.W."/>
            <person name="Kim S.-J."/>
            <person name="Kweon O."/>
            <person name="Cerniglia C.E."/>
        </authorList>
    </citation>
    <scope>NUCLEOTIDE SEQUENCE [LARGE SCALE GENOMIC DNA]</scope>
    <source>
        <strain evidence="10 11">E7593-69</strain>
    </source>
</reference>
<evidence type="ECO:0000256" key="6">
    <source>
        <dbReference type="ARBA" id="ARBA00023295"/>
    </source>
</evidence>
<dbReference type="Gene3D" id="2.60.40.10">
    <property type="entry name" value="Immunoglobulins"/>
    <property type="match status" value="2"/>
</dbReference>
<dbReference type="PROSITE" id="PS00719">
    <property type="entry name" value="GLYCOSYL_HYDROL_F2_1"/>
    <property type="match status" value="1"/>
</dbReference>